<keyword evidence="1" id="KW-0238">DNA-binding</keyword>
<dbReference type="GO" id="GO:0003677">
    <property type="term" value="F:DNA binding"/>
    <property type="evidence" value="ECO:0007669"/>
    <property type="project" value="UniProtKB-KW"/>
</dbReference>
<dbReference type="EMBL" id="MVGC01000847">
    <property type="protein sequence ID" value="RJE17558.1"/>
    <property type="molecule type" value="Genomic_DNA"/>
</dbReference>
<evidence type="ECO:0000256" key="1">
    <source>
        <dbReference type="ARBA" id="ARBA00023125"/>
    </source>
</evidence>
<dbReference type="AlphaFoldDB" id="A0A3A2Z3B7"/>
<evidence type="ECO:0000259" key="3">
    <source>
        <dbReference type="PROSITE" id="PS51253"/>
    </source>
</evidence>
<organism evidence="4 5">
    <name type="scientific">Aspergillus sclerotialis</name>
    <dbReference type="NCBI Taxonomy" id="2070753"/>
    <lineage>
        <taxon>Eukaryota</taxon>
        <taxon>Fungi</taxon>
        <taxon>Dikarya</taxon>
        <taxon>Ascomycota</taxon>
        <taxon>Pezizomycotina</taxon>
        <taxon>Eurotiomycetes</taxon>
        <taxon>Eurotiomycetidae</taxon>
        <taxon>Eurotiales</taxon>
        <taxon>Aspergillaceae</taxon>
        <taxon>Aspergillus</taxon>
        <taxon>Aspergillus subgen. Polypaecilum</taxon>
    </lineage>
</organism>
<dbReference type="Pfam" id="PF03221">
    <property type="entry name" value="HTH_Tnp_Tc5"/>
    <property type="match status" value="1"/>
</dbReference>
<comment type="caution">
    <text evidence="4">The sequence shown here is derived from an EMBL/GenBank/DDBJ whole genome shotgun (WGS) entry which is preliminary data.</text>
</comment>
<dbReference type="OrthoDB" id="4502298at2759"/>
<dbReference type="Gene3D" id="1.10.10.60">
    <property type="entry name" value="Homeodomain-like"/>
    <property type="match status" value="1"/>
</dbReference>
<dbReference type="SUPFAM" id="SSF46689">
    <property type="entry name" value="Homeodomain-like"/>
    <property type="match status" value="1"/>
</dbReference>
<evidence type="ECO:0000256" key="2">
    <source>
        <dbReference type="ARBA" id="ARBA00023242"/>
    </source>
</evidence>
<dbReference type="SMART" id="SM00674">
    <property type="entry name" value="CENPB"/>
    <property type="match status" value="1"/>
</dbReference>
<sequence>MSTNSTDLAIQREGRILLAIKAIQNGQIKSIQAAAKAYNVPRQTLSYRLHGRASRVESTPNGRKLTTTEESILRNWIISADQRDLPPRIKNTREMAEILLRNRVKKDASIGQQWVKRFIDRQPDLKLKFTRKYDYQ</sequence>
<feature type="domain" description="HTH CENPB-type" evidence="3">
    <location>
        <begin position="57"/>
        <end position="128"/>
    </location>
</feature>
<name>A0A3A2Z3B7_9EURO</name>
<proteinExistence type="predicted"/>
<evidence type="ECO:0000313" key="4">
    <source>
        <dbReference type="EMBL" id="RJE17558.1"/>
    </source>
</evidence>
<dbReference type="InterPro" id="IPR007889">
    <property type="entry name" value="HTH_Psq"/>
</dbReference>
<gene>
    <name evidence="4" type="ORF">PHISCL_10103</name>
</gene>
<dbReference type="InterPro" id="IPR009057">
    <property type="entry name" value="Homeodomain-like_sf"/>
</dbReference>
<dbReference type="Pfam" id="PF05225">
    <property type="entry name" value="HTH_psq"/>
    <property type="match status" value="1"/>
</dbReference>
<dbReference type="Proteomes" id="UP000266188">
    <property type="component" value="Unassembled WGS sequence"/>
</dbReference>
<accession>A0A3A2Z3B7</accession>
<dbReference type="STRING" id="2070753.A0A3A2Z3B7"/>
<evidence type="ECO:0000313" key="5">
    <source>
        <dbReference type="Proteomes" id="UP000266188"/>
    </source>
</evidence>
<keyword evidence="5" id="KW-1185">Reference proteome</keyword>
<dbReference type="InterPro" id="IPR006600">
    <property type="entry name" value="HTH_CenpB_DNA-bd_dom"/>
</dbReference>
<dbReference type="PROSITE" id="PS51253">
    <property type="entry name" value="HTH_CENPB"/>
    <property type="match status" value="1"/>
</dbReference>
<reference evidence="5" key="1">
    <citation type="submission" date="2017-02" db="EMBL/GenBank/DDBJ databases">
        <authorList>
            <person name="Tafer H."/>
            <person name="Lopandic K."/>
        </authorList>
    </citation>
    <scope>NUCLEOTIDE SEQUENCE [LARGE SCALE GENOMIC DNA]</scope>
    <source>
        <strain evidence="5">CBS 366.77</strain>
    </source>
</reference>
<keyword evidence="2" id="KW-0539">Nucleus</keyword>
<protein>
    <recommendedName>
        <fullName evidence="3">HTH CENPB-type domain-containing protein</fullName>
    </recommendedName>
</protein>
<feature type="non-terminal residue" evidence="4">
    <location>
        <position position="136"/>
    </location>
</feature>